<evidence type="ECO:0000313" key="1">
    <source>
        <dbReference type="EMBL" id="MCI4389779.1"/>
    </source>
</evidence>
<evidence type="ECO:0000313" key="2">
    <source>
        <dbReference type="Proteomes" id="UP000829447"/>
    </source>
</evidence>
<dbReference type="Proteomes" id="UP000829447">
    <property type="component" value="Linkage Group LG19"/>
</dbReference>
<protein>
    <submittedName>
        <fullName evidence="1">Uncharacterized protein</fullName>
    </submittedName>
</protein>
<accession>A0ACC5XF99</accession>
<dbReference type="EMBL" id="CM040472">
    <property type="protein sequence ID" value="MCI4389779.1"/>
    <property type="molecule type" value="Genomic_DNA"/>
</dbReference>
<name>A0ACC5XF99_PANGG</name>
<reference evidence="1 2" key="1">
    <citation type="journal article" date="2022" name="bioRxiv">
        <title>An ancient truncated duplication of the anti-Mullerian hormone receptor type 2 gene is a potential conserved master sex determinant in the Pangasiidae catfish family.</title>
        <authorList>
            <person name="Wen M."/>
            <person name="Pan Q."/>
            <person name="Jouanno E."/>
            <person name="Montfort J."/>
            <person name="Zahm M."/>
            <person name="Cabau C."/>
            <person name="Klopp C."/>
            <person name="Iampietro C."/>
            <person name="Roques C."/>
            <person name="Bouchez O."/>
            <person name="Castinel A."/>
            <person name="Donnadieu C."/>
            <person name="Parrinello H."/>
            <person name="Poncet C."/>
            <person name="Belmonte E."/>
            <person name="Gautier V."/>
            <person name="Avarre J.-C."/>
            <person name="Dugue R."/>
            <person name="Gustiano R."/>
            <person name="Ha T.T.T."/>
            <person name="Campet M."/>
            <person name="Sriphairoj K."/>
            <person name="Ribolli J."/>
            <person name="de Almeida F.L."/>
            <person name="Desvignes T."/>
            <person name="Postlethwait J.H."/>
            <person name="Bucao C.F."/>
            <person name="Robinson-Rechavi M."/>
            <person name="Bobe J."/>
            <person name="Herpin A."/>
            <person name="Guiguen Y."/>
        </authorList>
    </citation>
    <scope>NUCLEOTIDE SEQUENCE [LARGE SCALE GENOMIC DNA]</scope>
    <source>
        <strain evidence="1">YG-Dec2019</strain>
    </source>
</reference>
<proteinExistence type="predicted"/>
<organism evidence="1 2">
    <name type="scientific">Pangasianodon gigas</name>
    <name type="common">Mekong giant catfish</name>
    <name type="synonym">Pangasius gigas</name>
    <dbReference type="NCBI Taxonomy" id="30993"/>
    <lineage>
        <taxon>Eukaryota</taxon>
        <taxon>Metazoa</taxon>
        <taxon>Chordata</taxon>
        <taxon>Craniata</taxon>
        <taxon>Vertebrata</taxon>
        <taxon>Euteleostomi</taxon>
        <taxon>Actinopterygii</taxon>
        <taxon>Neopterygii</taxon>
        <taxon>Teleostei</taxon>
        <taxon>Ostariophysi</taxon>
        <taxon>Siluriformes</taxon>
        <taxon>Pangasiidae</taxon>
        <taxon>Pangasianodon</taxon>
    </lineage>
</organism>
<gene>
    <name evidence="1" type="ORF">PGIGA_G00102980</name>
</gene>
<sequence length="135" mass="14784">MESADVQPCCSRKPPDTSAPVGSQVCCSVQTETCTVSGGETSGSVGHVLDLQKDIKKEEPEYEEYVCETTTGSVGHITPVCQHTHVKKEEPEEEDYLCDGTSNSVENIVQLNGGFQKKHVKEEESEDEDYPRTMG</sequence>
<keyword evidence="2" id="KW-1185">Reference proteome</keyword>
<comment type="caution">
    <text evidence="1">The sequence shown here is derived from an EMBL/GenBank/DDBJ whole genome shotgun (WGS) entry which is preliminary data.</text>
</comment>